<keyword evidence="1" id="KW-0805">Transcription regulation</keyword>
<evidence type="ECO:0000313" key="6">
    <source>
        <dbReference type="EMBL" id="PWE54623.1"/>
    </source>
</evidence>
<feature type="domain" description="HTH araC/xylS-type" evidence="5">
    <location>
        <begin position="216"/>
        <end position="315"/>
    </location>
</feature>
<dbReference type="PANTHER" id="PTHR46796:SF6">
    <property type="entry name" value="ARAC SUBFAMILY"/>
    <property type="match status" value="1"/>
</dbReference>
<dbReference type="EMBL" id="QFBC01000009">
    <property type="protein sequence ID" value="PWE54623.1"/>
    <property type="molecule type" value="Genomic_DNA"/>
</dbReference>
<dbReference type="InterPro" id="IPR050204">
    <property type="entry name" value="AraC_XylS_family_regulators"/>
</dbReference>
<evidence type="ECO:0000313" key="7">
    <source>
        <dbReference type="Proteomes" id="UP000245252"/>
    </source>
</evidence>
<sequence>MLRFTTDDIPAGDRFDHWREVRGKSVFGVTIELEREKRAQFRGQFTAEVYGGAIVSEMEASAYRVSRTKEDVARLSGDNLLISWQVSGGGWMETGRRRDLYRVGAHDLAVGHSDQTYRAMPEGNLDFRYRVIKIPLAGRDFASDRLFDLSPAPIEDRSSVKQPLRALFSAIGARDAFLGDPEDCIDAIGRLALMATGKLRLHDPDNRTALRMALYHMACDILRRDLRRPELSPAHVARELSISPRQLHILFEPSGRSFARTLAGLRLERVRGLLRGRPERNVAEIAFACGFDSLATFYRAFRAAYGMTPLDARAGLHADA</sequence>
<gene>
    <name evidence="6" type="ORF">DEM27_19070</name>
</gene>
<dbReference type="PRINTS" id="PR00032">
    <property type="entry name" value="HTHARAC"/>
</dbReference>
<evidence type="ECO:0000256" key="2">
    <source>
        <dbReference type="ARBA" id="ARBA00023125"/>
    </source>
</evidence>
<keyword evidence="7" id="KW-1185">Reference proteome</keyword>
<dbReference type="InterPro" id="IPR018062">
    <property type="entry name" value="HTH_AraC-typ_CS"/>
</dbReference>
<evidence type="ECO:0000256" key="3">
    <source>
        <dbReference type="ARBA" id="ARBA00023159"/>
    </source>
</evidence>
<dbReference type="GO" id="GO:0043565">
    <property type="term" value="F:sequence-specific DNA binding"/>
    <property type="evidence" value="ECO:0007669"/>
    <property type="project" value="InterPro"/>
</dbReference>
<evidence type="ECO:0000256" key="1">
    <source>
        <dbReference type="ARBA" id="ARBA00023015"/>
    </source>
</evidence>
<dbReference type="PANTHER" id="PTHR46796">
    <property type="entry name" value="HTH-TYPE TRANSCRIPTIONAL ACTIVATOR RHAS-RELATED"/>
    <property type="match status" value="1"/>
</dbReference>
<protein>
    <submittedName>
        <fullName evidence="6">AraC family transcriptional regulator</fullName>
    </submittedName>
</protein>
<dbReference type="InterPro" id="IPR009057">
    <property type="entry name" value="Homeodomain-like_sf"/>
</dbReference>
<reference evidence="6 7" key="1">
    <citation type="submission" date="2018-05" db="EMBL/GenBank/DDBJ databases">
        <title>The draft genome of strain NS-104.</title>
        <authorList>
            <person name="Hang P."/>
            <person name="Jiang J."/>
        </authorList>
    </citation>
    <scope>NUCLEOTIDE SEQUENCE [LARGE SCALE GENOMIC DNA]</scope>
    <source>
        <strain evidence="6 7">NS-104</strain>
    </source>
</reference>
<accession>A0A2U2DMV0</accession>
<comment type="caution">
    <text evidence="6">The sequence shown here is derived from an EMBL/GenBank/DDBJ whole genome shotgun (WGS) entry which is preliminary data.</text>
</comment>
<proteinExistence type="predicted"/>
<dbReference type="RefSeq" id="WP_109459843.1">
    <property type="nucleotide sequence ID" value="NZ_QFBC01000009.1"/>
</dbReference>
<dbReference type="PROSITE" id="PS00041">
    <property type="entry name" value="HTH_ARAC_FAMILY_1"/>
    <property type="match status" value="1"/>
</dbReference>
<dbReference type="SUPFAM" id="SSF46689">
    <property type="entry name" value="Homeodomain-like"/>
    <property type="match status" value="1"/>
</dbReference>
<dbReference type="Gene3D" id="1.10.10.60">
    <property type="entry name" value="Homeodomain-like"/>
    <property type="match status" value="1"/>
</dbReference>
<dbReference type="Pfam" id="PF12833">
    <property type="entry name" value="HTH_18"/>
    <property type="match status" value="1"/>
</dbReference>
<dbReference type="Pfam" id="PF02311">
    <property type="entry name" value="AraC_binding"/>
    <property type="match status" value="1"/>
</dbReference>
<keyword evidence="2" id="KW-0238">DNA-binding</keyword>
<dbReference type="PROSITE" id="PS01124">
    <property type="entry name" value="HTH_ARAC_FAMILY_2"/>
    <property type="match status" value="1"/>
</dbReference>
<evidence type="ECO:0000259" key="5">
    <source>
        <dbReference type="PROSITE" id="PS01124"/>
    </source>
</evidence>
<organism evidence="6 7">
    <name type="scientific">Metarhizobium album</name>
    <dbReference type="NCBI Taxonomy" id="2182425"/>
    <lineage>
        <taxon>Bacteria</taxon>
        <taxon>Pseudomonadati</taxon>
        <taxon>Pseudomonadota</taxon>
        <taxon>Alphaproteobacteria</taxon>
        <taxon>Hyphomicrobiales</taxon>
        <taxon>Rhizobiaceae</taxon>
        <taxon>Metarhizobium</taxon>
    </lineage>
</organism>
<dbReference type="OrthoDB" id="252470at2"/>
<dbReference type="AlphaFoldDB" id="A0A2U2DMV0"/>
<dbReference type="Proteomes" id="UP000245252">
    <property type="component" value="Unassembled WGS sequence"/>
</dbReference>
<evidence type="ECO:0000256" key="4">
    <source>
        <dbReference type="ARBA" id="ARBA00023163"/>
    </source>
</evidence>
<dbReference type="InterPro" id="IPR020449">
    <property type="entry name" value="Tscrpt_reg_AraC-type_HTH"/>
</dbReference>
<dbReference type="InterPro" id="IPR003313">
    <property type="entry name" value="AraC-bd"/>
</dbReference>
<dbReference type="InterPro" id="IPR018060">
    <property type="entry name" value="HTH_AraC"/>
</dbReference>
<keyword evidence="4" id="KW-0804">Transcription</keyword>
<keyword evidence="3" id="KW-0010">Activator</keyword>
<name>A0A2U2DMV0_9HYPH</name>
<dbReference type="SMART" id="SM00342">
    <property type="entry name" value="HTH_ARAC"/>
    <property type="match status" value="1"/>
</dbReference>
<dbReference type="GO" id="GO:0003700">
    <property type="term" value="F:DNA-binding transcription factor activity"/>
    <property type="evidence" value="ECO:0007669"/>
    <property type="project" value="InterPro"/>
</dbReference>